<comment type="caution">
    <text evidence="2">The sequence shown here is derived from an EMBL/GenBank/DDBJ whole genome shotgun (WGS) entry which is preliminary data.</text>
</comment>
<reference evidence="2 3" key="1">
    <citation type="journal article" date="2023" name="bioRxiv">
        <title>Conserved and derived expression patterns and positive selection on dental genes reveal complex evolutionary context of ever-growing rodent molars.</title>
        <authorList>
            <person name="Calamari Z.T."/>
            <person name="Song A."/>
            <person name="Cohen E."/>
            <person name="Akter M."/>
            <person name="Roy R.D."/>
            <person name="Hallikas O."/>
            <person name="Christensen M.M."/>
            <person name="Li P."/>
            <person name="Marangoni P."/>
            <person name="Jernvall J."/>
            <person name="Klein O.D."/>
        </authorList>
    </citation>
    <scope>NUCLEOTIDE SEQUENCE [LARGE SCALE GENOMIC DNA]</scope>
    <source>
        <strain evidence="2">V071</strain>
    </source>
</reference>
<dbReference type="AlphaFoldDB" id="A0AAW0I9A4"/>
<proteinExistence type="predicted"/>
<protein>
    <submittedName>
        <fullName evidence="2">Uncharacterized protein</fullName>
    </submittedName>
</protein>
<keyword evidence="3" id="KW-1185">Reference proteome</keyword>
<accession>A0AAW0I9A4</accession>
<feature type="region of interest" description="Disordered" evidence="1">
    <location>
        <begin position="1"/>
        <end position="38"/>
    </location>
</feature>
<sequence length="56" mass="6152">MTGMGGGNLPRIRWSKHISGHKKANPEDSGEKCGQTIGNKGVEFRGQLLVSWVNRM</sequence>
<feature type="compositionally biased region" description="Basic residues" evidence="1">
    <location>
        <begin position="13"/>
        <end position="23"/>
    </location>
</feature>
<gene>
    <name evidence="2" type="ORF">U0070_010212</name>
</gene>
<evidence type="ECO:0000313" key="3">
    <source>
        <dbReference type="Proteomes" id="UP001488838"/>
    </source>
</evidence>
<name>A0AAW0I9A4_MYOGA</name>
<dbReference type="Proteomes" id="UP001488838">
    <property type="component" value="Unassembled WGS sequence"/>
</dbReference>
<organism evidence="2 3">
    <name type="scientific">Myodes glareolus</name>
    <name type="common">Bank vole</name>
    <name type="synonym">Clethrionomys glareolus</name>
    <dbReference type="NCBI Taxonomy" id="447135"/>
    <lineage>
        <taxon>Eukaryota</taxon>
        <taxon>Metazoa</taxon>
        <taxon>Chordata</taxon>
        <taxon>Craniata</taxon>
        <taxon>Vertebrata</taxon>
        <taxon>Euteleostomi</taxon>
        <taxon>Mammalia</taxon>
        <taxon>Eutheria</taxon>
        <taxon>Euarchontoglires</taxon>
        <taxon>Glires</taxon>
        <taxon>Rodentia</taxon>
        <taxon>Myomorpha</taxon>
        <taxon>Muroidea</taxon>
        <taxon>Cricetidae</taxon>
        <taxon>Arvicolinae</taxon>
        <taxon>Myodes</taxon>
    </lineage>
</organism>
<evidence type="ECO:0000256" key="1">
    <source>
        <dbReference type="SAM" id="MobiDB-lite"/>
    </source>
</evidence>
<evidence type="ECO:0000313" key="2">
    <source>
        <dbReference type="EMBL" id="KAK7811053.1"/>
    </source>
</evidence>
<dbReference type="EMBL" id="JBBHLL010000182">
    <property type="protein sequence ID" value="KAK7811053.1"/>
    <property type="molecule type" value="Genomic_DNA"/>
</dbReference>